<keyword evidence="10" id="KW-1185">Reference proteome</keyword>
<reference evidence="9 10" key="1">
    <citation type="submission" date="2017-03" db="EMBL/GenBank/DDBJ databases">
        <title>An alternative strategy for trypanosome survival in the mammalian bloodstream revealed through genome and transcriptome analysis of the ubiquitous bovine parasite Trypanosoma (Megatrypanum) theileri.</title>
        <authorList>
            <person name="Kelly S."/>
            <person name="Ivens A."/>
            <person name="Mott A."/>
            <person name="O'Neill E."/>
            <person name="Emms D."/>
            <person name="Macleod O."/>
            <person name="Voorheis P."/>
            <person name="Matthews J."/>
            <person name="Matthews K."/>
            <person name="Carrington M."/>
        </authorList>
    </citation>
    <scope>NUCLEOTIDE SEQUENCE [LARGE SCALE GENOMIC DNA]</scope>
    <source>
        <strain evidence="9">Edinburgh</strain>
    </source>
</reference>
<evidence type="ECO:0000256" key="7">
    <source>
        <dbReference type="RuleBase" id="RU079119"/>
    </source>
</evidence>
<dbReference type="Proteomes" id="UP000192257">
    <property type="component" value="Unassembled WGS sequence"/>
</dbReference>
<dbReference type="OrthoDB" id="331948at2759"/>
<comment type="domain">
    <text evidence="7">The DHHC domain is required for palmitoyltransferase activity.</text>
</comment>
<dbReference type="RefSeq" id="XP_028882697.1">
    <property type="nucleotide sequence ID" value="XM_029026141.1"/>
</dbReference>
<keyword evidence="6 7" id="KW-0012">Acyltransferase</keyword>
<dbReference type="GO" id="GO:0019706">
    <property type="term" value="F:protein-cysteine S-palmitoyltransferase activity"/>
    <property type="evidence" value="ECO:0007669"/>
    <property type="project" value="UniProtKB-EC"/>
</dbReference>
<sequence>MRFIRPFPLTGDSLGMASMPLWGNRTSIFARRSDDKDSASNRAVAAESKSASLFSVAFTIGAQILVVILLFFCSQLDRQRILMLLFWAFCFNVVLVWNWNPDPGFVSESMDVLTPEDKKLFHWCEVCQIWQPLRSKHCVRCERCVRKFDHHCVWIGGCVGESNHLRFFLLLTVALMYLLFLFCSLFSCFNFHGHATVDAAIVRNIIPFLVLLICAFLTLFVFILFVMHAAILLRNETMWEFSSRHRITYLSSRKGNPFNAGIFSNILFLFRRTPIDWRYVMQRNESELV</sequence>
<evidence type="ECO:0000313" key="9">
    <source>
        <dbReference type="EMBL" id="ORC88631.1"/>
    </source>
</evidence>
<dbReference type="GO" id="GO:0005783">
    <property type="term" value="C:endoplasmic reticulum"/>
    <property type="evidence" value="ECO:0007669"/>
    <property type="project" value="TreeGrafter"/>
</dbReference>
<feature type="domain" description="Palmitoyltransferase DHHC" evidence="8">
    <location>
        <begin position="121"/>
        <end position="242"/>
    </location>
</feature>
<dbReference type="PANTHER" id="PTHR22883">
    <property type="entry name" value="ZINC FINGER DHHC DOMAIN CONTAINING PROTEIN"/>
    <property type="match status" value="1"/>
</dbReference>
<accession>A0A1X0NVK1</accession>
<evidence type="ECO:0000256" key="2">
    <source>
        <dbReference type="ARBA" id="ARBA00022679"/>
    </source>
</evidence>
<proteinExistence type="inferred from homology"/>
<dbReference type="EMBL" id="NBCO01000016">
    <property type="protein sequence ID" value="ORC88631.1"/>
    <property type="molecule type" value="Genomic_DNA"/>
</dbReference>
<feature type="transmembrane region" description="Helical" evidence="7">
    <location>
        <begin position="205"/>
        <end position="233"/>
    </location>
</feature>
<evidence type="ECO:0000256" key="1">
    <source>
        <dbReference type="ARBA" id="ARBA00004141"/>
    </source>
</evidence>
<dbReference type="GeneID" id="39985921"/>
<dbReference type="InterPro" id="IPR039859">
    <property type="entry name" value="PFA4/ZDH16/20/ERF2-like"/>
</dbReference>
<dbReference type="GO" id="GO:0005794">
    <property type="term" value="C:Golgi apparatus"/>
    <property type="evidence" value="ECO:0007669"/>
    <property type="project" value="TreeGrafter"/>
</dbReference>
<evidence type="ECO:0000313" key="10">
    <source>
        <dbReference type="Proteomes" id="UP000192257"/>
    </source>
</evidence>
<keyword evidence="2 7" id="KW-0808">Transferase</keyword>
<comment type="catalytic activity">
    <reaction evidence="7">
        <text>L-cysteinyl-[protein] + hexadecanoyl-CoA = S-hexadecanoyl-L-cysteinyl-[protein] + CoA</text>
        <dbReference type="Rhea" id="RHEA:36683"/>
        <dbReference type="Rhea" id="RHEA-COMP:10131"/>
        <dbReference type="Rhea" id="RHEA-COMP:11032"/>
        <dbReference type="ChEBI" id="CHEBI:29950"/>
        <dbReference type="ChEBI" id="CHEBI:57287"/>
        <dbReference type="ChEBI" id="CHEBI:57379"/>
        <dbReference type="ChEBI" id="CHEBI:74151"/>
        <dbReference type="EC" id="2.3.1.225"/>
    </reaction>
</comment>
<dbReference type="VEuPathDB" id="TriTrypDB:TM35_000162690"/>
<evidence type="ECO:0000256" key="3">
    <source>
        <dbReference type="ARBA" id="ARBA00022692"/>
    </source>
</evidence>
<dbReference type="InterPro" id="IPR001594">
    <property type="entry name" value="Palmitoyltrfase_DHHC"/>
</dbReference>
<keyword evidence="4 7" id="KW-1133">Transmembrane helix</keyword>
<protein>
    <recommendedName>
        <fullName evidence="7">Palmitoyltransferase</fullName>
        <ecNumber evidence="7">2.3.1.225</ecNumber>
    </recommendedName>
</protein>
<feature type="transmembrane region" description="Helical" evidence="7">
    <location>
        <begin position="167"/>
        <end position="193"/>
    </location>
</feature>
<feature type="transmembrane region" description="Helical" evidence="7">
    <location>
        <begin position="51"/>
        <end position="74"/>
    </location>
</feature>
<dbReference type="PROSITE" id="PS50216">
    <property type="entry name" value="DHHC"/>
    <property type="match status" value="1"/>
</dbReference>
<dbReference type="Pfam" id="PF01529">
    <property type="entry name" value="DHHC"/>
    <property type="match status" value="1"/>
</dbReference>
<dbReference type="AlphaFoldDB" id="A0A1X0NVK1"/>
<evidence type="ECO:0000256" key="6">
    <source>
        <dbReference type="ARBA" id="ARBA00023315"/>
    </source>
</evidence>
<evidence type="ECO:0000256" key="5">
    <source>
        <dbReference type="ARBA" id="ARBA00023136"/>
    </source>
</evidence>
<comment type="subcellular location">
    <subcellularLocation>
        <location evidence="1">Membrane</location>
        <topology evidence="1">Multi-pass membrane protein</topology>
    </subcellularLocation>
</comment>
<organism evidence="9 10">
    <name type="scientific">Trypanosoma theileri</name>
    <dbReference type="NCBI Taxonomy" id="67003"/>
    <lineage>
        <taxon>Eukaryota</taxon>
        <taxon>Discoba</taxon>
        <taxon>Euglenozoa</taxon>
        <taxon>Kinetoplastea</taxon>
        <taxon>Metakinetoplastina</taxon>
        <taxon>Trypanosomatida</taxon>
        <taxon>Trypanosomatidae</taxon>
        <taxon>Trypanosoma</taxon>
    </lineage>
</organism>
<gene>
    <name evidence="9" type="ORF">TM35_000162690</name>
</gene>
<keyword evidence="5 7" id="KW-0472">Membrane</keyword>
<dbReference type="EC" id="2.3.1.225" evidence="7"/>
<dbReference type="PANTHER" id="PTHR22883:SF458">
    <property type="entry name" value="PALMITOYLTRANSFERASE"/>
    <property type="match status" value="1"/>
</dbReference>
<dbReference type="GO" id="GO:0016020">
    <property type="term" value="C:membrane"/>
    <property type="evidence" value="ECO:0007669"/>
    <property type="project" value="UniProtKB-SubCell"/>
</dbReference>
<keyword evidence="3 7" id="KW-0812">Transmembrane</keyword>
<dbReference type="GO" id="GO:0006612">
    <property type="term" value="P:protein targeting to membrane"/>
    <property type="evidence" value="ECO:0007669"/>
    <property type="project" value="TreeGrafter"/>
</dbReference>
<evidence type="ECO:0000256" key="4">
    <source>
        <dbReference type="ARBA" id="ARBA00022989"/>
    </source>
</evidence>
<feature type="transmembrane region" description="Helical" evidence="7">
    <location>
        <begin position="81"/>
        <end position="99"/>
    </location>
</feature>
<comment type="similarity">
    <text evidence="7">Belongs to the DHHC palmitoyltransferase family.</text>
</comment>
<comment type="caution">
    <text evidence="9">The sequence shown here is derived from an EMBL/GenBank/DDBJ whole genome shotgun (WGS) entry which is preliminary data.</text>
</comment>
<evidence type="ECO:0000259" key="8">
    <source>
        <dbReference type="Pfam" id="PF01529"/>
    </source>
</evidence>
<name>A0A1X0NVK1_9TRYP</name>